<name>A0A2P7MV90_9CYAN</name>
<evidence type="ECO:0000313" key="3">
    <source>
        <dbReference type="Proteomes" id="UP000243002"/>
    </source>
</evidence>
<dbReference type="InterPro" id="IPR027417">
    <property type="entry name" value="P-loop_NTPase"/>
</dbReference>
<dbReference type="SUPFAM" id="SSF75138">
    <property type="entry name" value="HprK N-terminal domain-like"/>
    <property type="match status" value="1"/>
</dbReference>
<dbReference type="PANTHER" id="PTHR43356">
    <property type="entry name" value="PHOSPHATE ACETYLTRANSFERASE"/>
    <property type="match status" value="1"/>
</dbReference>
<evidence type="ECO:0000259" key="1">
    <source>
        <dbReference type="Pfam" id="PF07085"/>
    </source>
</evidence>
<dbReference type="RefSeq" id="WP_106502774.1">
    <property type="nucleotide sequence ID" value="NZ_PXXO01000007.1"/>
</dbReference>
<dbReference type="Gene3D" id="3.40.1390.20">
    <property type="entry name" value="HprK N-terminal domain-like"/>
    <property type="match status" value="1"/>
</dbReference>
<sequence>MAPTLLIGSCESFSGKSAVVLGMARQLARQGVPVRFGKPLATSLDSPVDAASQAPLLDADVLFIGATLGLPEANLIPSLHVLDPATAERRLLQGDLDPGSGFEQLRQQLAAARDGLTLLEAAGSLHEGLLYGLSLAQLARGLEASVLLVHPWIDSCSIDPLLAAQAELGEHLAGVVLNAVKPGLVAQLCAEVVPALERLGLPVLGVMPQSPLLRSVTVEELALRLGAQVLCCPERLDLLVETLSIGAMNVNSAMEFFRRRRNMAVVTGADRTDIQLAALEASTQCLILTGAGDPLPQLLNRAEELEVPLLKVEHDTLTTVEVIEQAFGHVRLHEVVKASFAFRLVEEHCNFERLFARLQLPALMK</sequence>
<organism evidence="2 3">
    <name type="scientific">Cyanobium usitatum str. Tous</name>
    <dbReference type="NCBI Taxonomy" id="2116684"/>
    <lineage>
        <taxon>Bacteria</taxon>
        <taxon>Bacillati</taxon>
        <taxon>Cyanobacteriota</taxon>
        <taxon>Cyanophyceae</taxon>
        <taxon>Synechococcales</taxon>
        <taxon>Prochlorococcaceae</taxon>
        <taxon>Cyanobium</taxon>
    </lineage>
</organism>
<dbReference type="InterPro" id="IPR010766">
    <property type="entry name" value="DRTGG"/>
</dbReference>
<dbReference type="Proteomes" id="UP000243002">
    <property type="component" value="Unassembled WGS sequence"/>
</dbReference>
<keyword evidence="3" id="KW-1185">Reference proteome</keyword>
<dbReference type="OrthoDB" id="9769095at2"/>
<dbReference type="InterPro" id="IPR050500">
    <property type="entry name" value="Phos_Acetyltrans/Butyryltrans"/>
</dbReference>
<dbReference type="PANTHER" id="PTHR43356:SF2">
    <property type="entry name" value="PHOSPHATE ACETYLTRANSFERASE"/>
    <property type="match status" value="1"/>
</dbReference>
<dbReference type="SUPFAM" id="SSF52540">
    <property type="entry name" value="P-loop containing nucleoside triphosphate hydrolases"/>
    <property type="match status" value="1"/>
</dbReference>
<dbReference type="EMBL" id="PXXO01000007">
    <property type="protein sequence ID" value="PSJ05150.1"/>
    <property type="molecule type" value="Genomic_DNA"/>
</dbReference>
<accession>A0A2P7MV90</accession>
<evidence type="ECO:0000313" key="2">
    <source>
        <dbReference type="EMBL" id="PSJ05150.1"/>
    </source>
</evidence>
<reference evidence="2 3" key="1">
    <citation type="journal article" date="2018" name="Environ. Microbiol.">
        <title>Ecological and genomic features of two widespread freshwater picocyanobacteria.</title>
        <authorList>
            <person name="Cabello-Yeves P.J."/>
            <person name="Picazo A."/>
            <person name="Camacho A."/>
            <person name="Callieri C."/>
            <person name="Rosselli R."/>
            <person name="Roda-Garcia J.J."/>
            <person name="Coutinho F.H."/>
            <person name="Rodriguez-Valera F."/>
        </authorList>
    </citation>
    <scope>NUCLEOTIDE SEQUENCE [LARGE SCALE GENOMIC DNA]</scope>
    <source>
        <strain evidence="2 3">Tous</strain>
    </source>
</reference>
<protein>
    <recommendedName>
        <fullName evidence="1">DRTGG domain-containing protein</fullName>
    </recommendedName>
</protein>
<proteinExistence type="predicted"/>
<dbReference type="Gene3D" id="3.40.50.300">
    <property type="entry name" value="P-loop containing nucleotide triphosphate hydrolases"/>
    <property type="match status" value="1"/>
</dbReference>
<dbReference type="Pfam" id="PF07085">
    <property type="entry name" value="DRTGG"/>
    <property type="match status" value="1"/>
</dbReference>
<dbReference type="AlphaFoldDB" id="A0A2P7MV90"/>
<dbReference type="InterPro" id="IPR028979">
    <property type="entry name" value="Ser_kin/Pase_Hpr-like_N_sf"/>
</dbReference>
<gene>
    <name evidence="2" type="ORF">C7K55_07345</name>
</gene>
<feature type="domain" description="DRTGG" evidence="1">
    <location>
        <begin position="220"/>
        <end position="326"/>
    </location>
</feature>
<dbReference type="Pfam" id="PF13500">
    <property type="entry name" value="AAA_26"/>
    <property type="match status" value="1"/>
</dbReference>
<comment type="caution">
    <text evidence="2">The sequence shown here is derived from an EMBL/GenBank/DDBJ whole genome shotgun (WGS) entry which is preliminary data.</text>
</comment>